<gene>
    <name evidence="1" type="ORF">UFOPK1726_01037</name>
</gene>
<protein>
    <submittedName>
        <fullName evidence="1">Unannotated protein</fullName>
    </submittedName>
</protein>
<organism evidence="1">
    <name type="scientific">freshwater metagenome</name>
    <dbReference type="NCBI Taxonomy" id="449393"/>
    <lineage>
        <taxon>unclassified sequences</taxon>
        <taxon>metagenomes</taxon>
        <taxon>ecological metagenomes</taxon>
    </lineage>
</organism>
<sequence length="180" mass="21261">MRSINRVIFTQLLLIFELIANIHEKSAGEFIHGWRAGGDDHRPRHLRLHYRVTESLYPRETDMYPVIREQIIDLTIGEIPRDHPDIRLLRIHELLVLFRVDRDGERRVFWPPFVRHQLSILVYRAPGQEETRLAVATAEKVSFPRAPSYVFHGWMPRDFTEDPLGISRLNPDLVERRNIG</sequence>
<dbReference type="AlphaFoldDB" id="A0A6J6F6Q5"/>
<accession>A0A6J6F6Q5</accession>
<dbReference type="EMBL" id="CAEZTT010000137">
    <property type="protein sequence ID" value="CAB4582713.1"/>
    <property type="molecule type" value="Genomic_DNA"/>
</dbReference>
<name>A0A6J6F6Q5_9ZZZZ</name>
<evidence type="ECO:0000313" key="1">
    <source>
        <dbReference type="EMBL" id="CAB4582713.1"/>
    </source>
</evidence>
<proteinExistence type="predicted"/>
<reference evidence="1" key="1">
    <citation type="submission" date="2020-05" db="EMBL/GenBank/DDBJ databases">
        <authorList>
            <person name="Chiriac C."/>
            <person name="Salcher M."/>
            <person name="Ghai R."/>
            <person name="Kavagutti S V."/>
        </authorList>
    </citation>
    <scope>NUCLEOTIDE SEQUENCE</scope>
</reference>